<evidence type="ECO:0000256" key="2">
    <source>
        <dbReference type="SAM" id="MobiDB-lite"/>
    </source>
</evidence>
<evidence type="ECO:0000313" key="5">
    <source>
        <dbReference type="Proteomes" id="UP000654370"/>
    </source>
</evidence>
<dbReference type="InterPro" id="IPR019343">
    <property type="entry name" value="PPP1R21_N"/>
</dbReference>
<dbReference type="InterPro" id="IPR040024">
    <property type="entry name" value="PPP1R21"/>
</dbReference>
<dbReference type="Pfam" id="PF21636">
    <property type="entry name" value="PPP1R21_C"/>
    <property type="match status" value="1"/>
</dbReference>
<feature type="coiled-coil region" evidence="1">
    <location>
        <begin position="51"/>
        <end position="236"/>
    </location>
</feature>
<dbReference type="Gene3D" id="1.10.287.1490">
    <property type="match status" value="1"/>
</dbReference>
<dbReference type="Pfam" id="PF10205">
    <property type="entry name" value="KLRAQ"/>
    <property type="match status" value="1"/>
</dbReference>
<comment type="caution">
    <text evidence="4">The sequence shown here is derived from an EMBL/GenBank/DDBJ whole genome shotgun (WGS) entry which is preliminary data.</text>
</comment>
<feature type="region of interest" description="Disordered" evidence="2">
    <location>
        <begin position="425"/>
        <end position="448"/>
    </location>
</feature>
<evidence type="ECO:0000256" key="1">
    <source>
        <dbReference type="SAM" id="Coils"/>
    </source>
</evidence>
<name>A0A8H7UD08_MORIS</name>
<protein>
    <recommendedName>
        <fullName evidence="3">Protein phosphatase 1 regulatory subunit 21 N-terminal domain-containing protein</fullName>
    </recommendedName>
</protein>
<dbReference type="PANTHER" id="PTHR21448:SF0">
    <property type="entry name" value="PROTEIN PHOSPHATASE 1 REGULATORY SUBUNIT 21"/>
    <property type="match status" value="1"/>
</dbReference>
<dbReference type="EMBL" id="JAEPQZ010000009">
    <property type="protein sequence ID" value="KAG2177067.1"/>
    <property type="molecule type" value="Genomic_DNA"/>
</dbReference>
<organism evidence="4 5">
    <name type="scientific">Mortierella isabellina</name>
    <name type="common">Filamentous fungus</name>
    <name type="synonym">Umbelopsis isabellina</name>
    <dbReference type="NCBI Taxonomy" id="91625"/>
    <lineage>
        <taxon>Eukaryota</taxon>
        <taxon>Fungi</taxon>
        <taxon>Fungi incertae sedis</taxon>
        <taxon>Mucoromycota</taxon>
        <taxon>Mucoromycotina</taxon>
        <taxon>Umbelopsidomycetes</taxon>
        <taxon>Umbelopsidales</taxon>
        <taxon>Umbelopsidaceae</taxon>
        <taxon>Umbelopsis</taxon>
    </lineage>
</organism>
<dbReference type="AlphaFoldDB" id="A0A8H7UD08"/>
<sequence length="627" mass="71479">MVHEHWFRHVIGLLGHASQARPEFGAYKPAMSEGVLSRHASMTSSGAISSAEELSQKYQRLFQEYSRIKAQHTVLKKAVVKEQATNSTLQGTVKEKEKEFRKLQEQVDLLKYHNERLTKRIEAVQEKENKGSSFSLLGGAVKKELEKSAQALDAATADLQNKIQENEELHKEMAEINHIYTSHVNGLHQQIADLEKQVEQYKENVSNEQSDTRQRIQVIRLEKTALEAELRKIKDELTTKTALLNENEAVMRDSDIKLQAEIETLRSILFSKVGLLDDSTNELAQELRKGSVKSHLTDEAQRQLDNIVDQCKNYINGVKDAQSPNGLTEKIAHELGISITTLRDELRHLKDQITKAESQIEQLKDEKQATKEKLEAETGRVTHLQGVVSDLHEKFRQRDELETIKRLETEISELETQIKQQEEELAQSRSETNALKAEEEESHKTGVDQSVQVEIIVKTTEKEEESDEETFVYQGVDTPVEKTESTLSLVLAEKSPELPTPEEEVLDVKATQLFDPNYLSPEEVSAREAQVINMYEMKIRSLNESFQLADSKAIRFHRMVQSMKERVELEKENTAAKDGEISRLQAEVLKVQDLLATTESNYKSQLEVMTDFVTELQRELARLQGNA</sequence>
<dbReference type="GO" id="GO:0016020">
    <property type="term" value="C:membrane"/>
    <property type="evidence" value="ECO:0007669"/>
    <property type="project" value="TreeGrafter"/>
</dbReference>
<evidence type="ECO:0000259" key="3">
    <source>
        <dbReference type="SMART" id="SM01254"/>
    </source>
</evidence>
<dbReference type="InterPro" id="IPR049372">
    <property type="entry name" value="PPP1R21_C"/>
</dbReference>
<feature type="domain" description="Protein phosphatase 1 regulatory subunit 21 N-terminal" evidence="3">
    <location>
        <begin position="59"/>
        <end position="169"/>
    </location>
</feature>
<dbReference type="OrthoDB" id="5566667at2759"/>
<dbReference type="PANTHER" id="PTHR21448">
    <property type="entry name" value="SMOOTH MUSCLE MYOSIN HEAVY CHAIN-RELATED"/>
    <property type="match status" value="1"/>
</dbReference>
<keyword evidence="1" id="KW-0175">Coiled coil</keyword>
<evidence type="ECO:0000313" key="4">
    <source>
        <dbReference type="EMBL" id="KAG2177067.1"/>
    </source>
</evidence>
<dbReference type="Proteomes" id="UP000654370">
    <property type="component" value="Unassembled WGS sequence"/>
</dbReference>
<dbReference type="SMART" id="SM01254">
    <property type="entry name" value="KLRAQ"/>
    <property type="match status" value="1"/>
</dbReference>
<reference evidence="4" key="1">
    <citation type="submission" date="2020-12" db="EMBL/GenBank/DDBJ databases">
        <title>Metabolic potential, ecology and presence of endohyphal bacteria is reflected in genomic diversity of Mucoromycotina.</title>
        <authorList>
            <person name="Muszewska A."/>
            <person name="Okrasinska A."/>
            <person name="Steczkiewicz K."/>
            <person name="Drgas O."/>
            <person name="Orlowska M."/>
            <person name="Perlinska-Lenart U."/>
            <person name="Aleksandrzak-Piekarczyk T."/>
            <person name="Szatraj K."/>
            <person name="Zielenkiewicz U."/>
            <person name="Pilsyk S."/>
            <person name="Malc E."/>
            <person name="Mieczkowski P."/>
            <person name="Kruszewska J.S."/>
            <person name="Biernat P."/>
            <person name="Pawlowska J."/>
        </authorList>
    </citation>
    <scope>NUCLEOTIDE SEQUENCE</scope>
    <source>
        <strain evidence="4">WA0000067209</strain>
    </source>
</reference>
<accession>A0A8H7UD08</accession>
<keyword evidence="5" id="KW-1185">Reference proteome</keyword>
<gene>
    <name evidence="4" type="ORF">INT43_007723</name>
</gene>
<dbReference type="GO" id="GO:0005769">
    <property type="term" value="C:early endosome"/>
    <property type="evidence" value="ECO:0007669"/>
    <property type="project" value="TreeGrafter"/>
</dbReference>
<proteinExistence type="predicted"/>
<feature type="coiled-coil region" evidence="1">
    <location>
        <begin position="581"/>
        <end position="626"/>
    </location>
</feature>